<sequence>MSPASADSDTIRAPLPDLAAWTARLHAAETPVLAETAEALEVLRRNADDVDANGIGETIAADPLMTLKVLAYASEHRSARAVTGSETVIAALVMLGISPFFAAFGPQPTVEARLADRPDALLGLRKVLARAHRGANFALAFAVHRCDPHAAVIHAATLLHEFAEMLLWCHAPELSLQIAEAQRRNPSLRSHAIQLRVLNVTVADLQRSLMQSWQLPSLLSQVADEAHRETTAVRTVELAARLARHTATGWDNPALGDDIADVARLLNVSTTAALQLVRTI</sequence>
<dbReference type="RefSeq" id="WP_176067537.1">
    <property type="nucleotide sequence ID" value="NZ_JABWMJ010000003.1"/>
</dbReference>
<dbReference type="InterPro" id="IPR052340">
    <property type="entry name" value="RNase_Y/CdgJ"/>
</dbReference>
<dbReference type="PROSITE" id="PS51833">
    <property type="entry name" value="HDOD"/>
    <property type="match status" value="1"/>
</dbReference>
<evidence type="ECO:0000259" key="1">
    <source>
        <dbReference type="PROSITE" id="PS51833"/>
    </source>
</evidence>
<feature type="domain" description="HDOD" evidence="1">
    <location>
        <begin position="30"/>
        <end position="229"/>
    </location>
</feature>
<dbReference type="EMBL" id="JABWMJ010000003">
    <property type="protein sequence ID" value="NUZ05505.1"/>
    <property type="molecule type" value="Genomic_DNA"/>
</dbReference>
<comment type="caution">
    <text evidence="2">The sequence shown here is derived from an EMBL/GenBank/DDBJ whole genome shotgun (WGS) entry which is preliminary data.</text>
</comment>
<keyword evidence="3" id="KW-1185">Reference proteome</keyword>
<proteinExistence type="predicted"/>
<dbReference type="PANTHER" id="PTHR33525:SF4">
    <property type="entry name" value="CYCLIC DI-GMP PHOSPHODIESTERASE CDGJ"/>
    <property type="match status" value="1"/>
</dbReference>
<evidence type="ECO:0000313" key="3">
    <source>
        <dbReference type="Proteomes" id="UP000529637"/>
    </source>
</evidence>
<dbReference type="PANTHER" id="PTHR33525">
    <property type="match status" value="1"/>
</dbReference>
<name>A0A7Y6NLR1_9BURK</name>
<evidence type="ECO:0000313" key="2">
    <source>
        <dbReference type="EMBL" id="NUZ05505.1"/>
    </source>
</evidence>
<gene>
    <name evidence="2" type="ORF">HQN59_06990</name>
</gene>
<dbReference type="Gene3D" id="1.10.3210.10">
    <property type="entry name" value="Hypothetical protein af1432"/>
    <property type="match status" value="1"/>
</dbReference>
<dbReference type="SUPFAM" id="SSF109604">
    <property type="entry name" value="HD-domain/PDEase-like"/>
    <property type="match status" value="1"/>
</dbReference>
<dbReference type="AlphaFoldDB" id="A0A7Y6NLR1"/>
<dbReference type="InterPro" id="IPR013976">
    <property type="entry name" value="HDOD"/>
</dbReference>
<accession>A0A7Y6NLR1</accession>
<reference evidence="2 3" key="1">
    <citation type="submission" date="2020-06" db="EMBL/GenBank/DDBJ databases">
        <title>Schlegella sp. ID0723 isolated from air conditioner.</title>
        <authorList>
            <person name="Kim D.Y."/>
            <person name="Kim D.-U."/>
        </authorList>
    </citation>
    <scope>NUCLEOTIDE SEQUENCE [LARGE SCALE GENOMIC DNA]</scope>
    <source>
        <strain evidence="2 3">ID0723</strain>
    </source>
</reference>
<dbReference type="Pfam" id="PF08668">
    <property type="entry name" value="HDOD"/>
    <property type="match status" value="1"/>
</dbReference>
<protein>
    <submittedName>
        <fullName evidence="2">HDOD domain-containing protein</fullName>
    </submittedName>
</protein>
<dbReference type="Proteomes" id="UP000529637">
    <property type="component" value="Unassembled WGS sequence"/>
</dbReference>
<organism evidence="2 3">
    <name type="scientific">Piscinibacter koreensis</name>
    <dbReference type="NCBI Taxonomy" id="2742824"/>
    <lineage>
        <taxon>Bacteria</taxon>
        <taxon>Pseudomonadati</taxon>
        <taxon>Pseudomonadota</taxon>
        <taxon>Betaproteobacteria</taxon>
        <taxon>Burkholderiales</taxon>
        <taxon>Sphaerotilaceae</taxon>
        <taxon>Piscinibacter</taxon>
    </lineage>
</organism>